<evidence type="ECO:0000313" key="6">
    <source>
        <dbReference type="EMBL" id="MBB5349891.1"/>
    </source>
</evidence>
<gene>
    <name evidence="6" type="ORF">HNR46_000112</name>
</gene>
<comment type="catalytic activity">
    <reaction evidence="1">
        <text>Hydrolysis of terminal non-reducing beta-D-galactose residues in beta-D-galactosides.</text>
        <dbReference type="EC" id="3.2.1.23"/>
    </reaction>
</comment>
<dbReference type="EMBL" id="JACHFD010000001">
    <property type="protein sequence ID" value="MBB5349891.1"/>
    <property type="molecule type" value="Genomic_DNA"/>
</dbReference>
<keyword evidence="7" id="KW-1185">Reference proteome</keyword>
<dbReference type="Proteomes" id="UP000557717">
    <property type="component" value="Unassembled WGS sequence"/>
</dbReference>
<evidence type="ECO:0000256" key="3">
    <source>
        <dbReference type="ARBA" id="ARBA00022801"/>
    </source>
</evidence>
<reference evidence="6 7" key="1">
    <citation type="submission" date="2020-08" db="EMBL/GenBank/DDBJ databases">
        <title>Genomic Encyclopedia of Type Strains, Phase IV (KMG-IV): sequencing the most valuable type-strain genomes for metagenomic binning, comparative biology and taxonomic classification.</title>
        <authorList>
            <person name="Goeker M."/>
        </authorList>
    </citation>
    <scope>NUCLEOTIDE SEQUENCE [LARGE SCALE GENOMIC DNA]</scope>
    <source>
        <strain evidence="6 7">YC6886</strain>
    </source>
</reference>
<dbReference type="GO" id="GO:0005990">
    <property type="term" value="P:lactose catabolic process"/>
    <property type="evidence" value="ECO:0007669"/>
    <property type="project" value="TreeGrafter"/>
</dbReference>
<evidence type="ECO:0000256" key="1">
    <source>
        <dbReference type="ARBA" id="ARBA00001412"/>
    </source>
</evidence>
<dbReference type="PANTHER" id="PTHR46323:SF2">
    <property type="entry name" value="BETA-GALACTOSIDASE"/>
    <property type="match status" value="1"/>
</dbReference>
<keyword evidence="4" id="KW-0326">Glycosidase</keyword>
<dbReference type="SUPFAM" id="SSF49785">
    <property type="entry name" value="Galactose-binding domain-like"/>
    <property type="match status" value="1"/>
</dbReference>
<dbReference type="AlphaFoldDB" id="A0A840VAF5"/>
<feature type="signal peptide" evidence="5">
    <location>
        <begin position="1"/>
        <end position="17"/>
    </location>
</feature>
<keyword evidence="5" id="KW-0732">Signal</keyword>
<dbReference type="InterPro" id="IPR008979">
    <property type="entry name" value="Galactose-bd-like_sf"/>
</dbReference>
<dbReference type="GO" id="GO:0004565">
    <property type="term" value="F:beta-galactosidase activity"/>
    <property type="evidence" value="ECO:0007669"/>
    <property type="project" value="UniProtKB-EC"/>
</dbReference>
<evidence type="ECO:0000256" key="4">
    <source>
        <dbReference type="ARBA" id="ARBA00023295"/>
    </source>
</evidence>
<comment type="caution">
    <text evidence="6">The sequence shown here is derived from an EMBL/GenBank/DDBJ whole genome shotgun (WGS) entry which is preliminary data.</text>
</comment>
<accession>A0A840VAF5</accession>
<dbReference type="RefSeq" id="WP_184014778.1">
    <property type="nucleotide sequence ID" value="NZ_JACHFD010000001.1"/>
</dbReference>
<organism evidence="6 7">
    <name type="scientific">Haloferula luteola</name>
    <dbReference type="NCBI Taxonomy" id="595692"/>
    <lineage>
        <taxon>Bacteria</taxon>
        <taxon>Pseudomonadati</taxon>
        <taxon>Verrucomicrobiota</taxon>
        <taxon>Verrucomicrobiia</taxon>
        <taxon>Verrucomicrobiales</taxon>
        <taxon>Verrucomicrobiaceae</taxon>
        <taxon>Haloferula</taxon>
    </lineage>
</organism>
<sequence length="183" mass="20069">MTQHLILALALASLASAKNFDWEEADVLRVHTEAPRATTMAFPDKDSAQTLLRLESTWCHMLNGSWKFHHVGNPANNPHGFEMPGFDDSTWDGIPGPSNWQLHGYGIPSPSIPTSPIAKIAANFRGVGDKGASCATIRSDAFDALWEAMRRGNPLAHPECVDAFDIHSCRMVEGMVNYPLLSE</sequence>
<dbReference type="Gene3D" id="2.60.120.260">
    <property type="entry name" value="Galactose-binding domain-like"/>
    <property type="match status" value="1"/>
</dbReference>
<keyword evidence="3" id="KW-0378">Hydrolase</keyword>
<protein>
    <recommendedName>
        <fullName evidence="2">beta-galactosidase</fullName>
        <ecNumber evidence="2">3.2.1.23</ecNumber>
    </recommendedName>
</protein>
<evidence type="ECO:0000313" key="7">
    <source>
        <dbReference type="Proteomes" id="UP000557717"/>
    </source>
</evidence>
<evidence type="ECO:0000256" key="2">
    <source>
        <dbReference type="ARBA" id="ARBA00012756"/>
    </source>
</evidence>
<name>A0A840VAF5_9BACT</name>
<dbReference type="GO" id="GO:0009341">
    <property type="term" value="C:beta-galactosidase complex"/>
    <property type="evidence" value="ECO:0007669"/>
    <property type="project" value="TreeGrafter"/>
</dbReference>
<dbReference type="EC" id="3.2.1.23" evidence="2"/>
<dbReference type="PANTHER" id="PTHR46323">
    <property type="entry name" value="BETA-GALACTOSIDASE"/>
    <property type="match status" value="1"/>
</dbReference>
<dbReference type="InterPro" id="IPR050347">
    <property type="entry name" value="Bact_Beta-galactosidase"/>
</dbReference>
<evidence type="ECO:0000256" key="5">
    <source>
        <dbReference type="SAM" id="SignalP"/>
    </source>
</evidence>
<proteinExistence type="predicted"/>
<feature type="chain" id="PRO_5032327152" description="beta-galactosidase" evidence="5">
    <location>
        <begin position="18"/>
        <end position="183"/>
    </location>
</feature>